<feature type="compositionally biased region" description="Basic and acidic residues" evidence="1">
    <location>
        <begin position="67"/>
        <end position="77"/>
    </location>
</feature>
<comment type="caution">
    <text evidence="2">The sequence shown here is derived from an EMBL/GenBank/DDBJ whole genome shotgun (WGS) entry which is preliminary data.</text>
</comment>
<keyword evidence="3" id="KW-1185">Reference proteome</keyword>
<evidence type="ECO:0000313" key="2">
    <source>
        <dbReference type="EMBL" id="GAA4860787.1"/>
    </source>
</evidence>
<name>A0ABP9DUZ4_9PSEU</name>
<reference evidence="3" key="1">
    <citation type="journal article" date="2019" name="Int. J. Syst. Evol. Microbiol.">
        <title>The Global Catalogue of Microorganisms (GCM) 10K type strain sequencing project: providing services to taxonomists for standard genome sequencing and annotation.</title>
        <authorList>
            <consortium name="The Broad Institute Genomics Platform"/>
            <consortium name="The Broad Institute Genome Sequencing Center for Infectious Disease"/>
            <person name="Wu L."/>
            <person name="Ma J."/>
        </authorList>
    </citation>
    <scope>NUCLEOTIDE SEQUENCE [LARGE SCALE GENOMIC DNA]</scope>
    <source>
        <strain evidence="3">JCM 17983</strain>
    </source>
</reference>
<sequence length="77" mass="7787">MPPPPDGPAGTAAGPGAGSWRGARRAADRPLPAVTWNTRAMARDARQTATGSPGRRPAELDNAVLDTGDRGAPDSIG</sequence>
<accession>A0ABP9DUZ4</accession>
<gene>
    <name evidence="2" type="ORF">GCM10023203_05060</name>
</gene>
<protein>
    <submittedName>
        <fullName evidence="2">Uncharacterized protein</fullName>
    </submittedName>
</protein>
<evidence type="ECO:0000313" key="3">
    <source>
        <dbReference type="Proteomes" id="UP001500457"/>
    </source>
</evidence>
<organism evidence="2 3">
    <name type="scientific">Actinomycetospora straminea</name>
    <dbReference type="NCBI Taxonomy" id="663607"/>
    <lineage>
        <taxon>Bacteria</taxon>
        <taxon>Bacillati</taxon>
        <taxon>Actinomycetota</taxon>
        <taxon>Actinomycetes</taxon>
        <taxon>Pseudonocardiales</taxon>
        <taxon>Pseudonocardiaceae</taxon>
        <taxon>Actinomycetospora</taxon>
    </lineage>
</organism>
<proteinExistence type="predicted"/>
<dbReference type="EMBL" id="BAABHQ010000001">
    <property type="protein sequence ID" value="GAA4860787.1"/>
    <property type="molecule type" value="Genomic_DNA"/>
</dbReference>
<feature type="region of interest" description="Disordered" evidence="1">
    <location>
        <begin position="1"/>
        <end position="77"/>
    </location>
</feature>
<dbReference type="Proteomes" id="UP001500457">
    <property type="component" value="Unassembled WGS sequence"/>
</dbReference>
<evidence type="ECO:0000256" key="1">
    <source>
        <dbReference type="SAM" id="MobiDB-lite"/>
    </source>
</evidence>